<sequence length="594" mass="66847">MSSQTTRELKPPTPEEINKLRDKLRSLKLSGAPNSLDEATIEEILVLPPSLFFEAIRNLTLAFGPLSTFPALDFPFAAIVPPDNPQSSRPNPIIGDGASLLEDALDALAGYNKLLEEKVAKFSIQSVRSIATLGESSASDHDITPIDERAAQTKLRKLRHEQQIAILKKSSDSHDEGRSQRLDEFDRLFYNEILFLNNYETFLDKNYQPAPRETSPWSEYDHVLQHIARWRHLVDVDSHEGEATINRAREHVSHLVYTITRRCQVQLAAVFHENISRNVARSDHQKAAVHDEAADIIKEIDWLWEEVVPVAHMSVSAQFLRPVLTRFKDWKDSKNLREAIVTTYVSGVLKFMNDRLSVVAERTRTLVYHHRALHSIALIGQLKEISDPVEMTSGHHVPPTSAHKTQSHNMKLRDQHSAASDKLQAFMQFYGAIPIQANGSFSSPTPSLLDEYVQNRAHKGDALLQDLHKLFEGATKSGLTDQERGGELLLESLLADSAASPSQPGSVYKDIQLEGSIEMLRGQSKQIQEMFKDLKLEGPPLAPDYVAYAYQQTTDQLAAKVGEGYSKEGDNPNLACRDHIRCLKFEEFVRKWGC</sequence>
<reference evidence="2 3" key="1">
    <citation type="submission" date="2018-12" db="EMBL/GenBank/DDBJ databases">
        <title>Draft genome sequence of Xylaria grammica IHI A82.</title>
        <authorList>
            <person name="Buettner E."/>
            <person name="Kellner H."/>
        </authorList>
    </citation>
    <scope>NUCLEOTIDE SEQUENCE [LARGE SCALE GENOMIC DNA]</scope>
    <source>
        <strain evidence="2 3">IHI A82</strain>
    </source>
</reference>
<name>A0A439DEG8_9PEZI</name>
<evidence type="ECO:0000256" key="1">
    <source>
        <dbReference type="SAM" id="MobiDB-lite"/>
    </source>
</evidence>
<proteinExistence type="predicted"/>
<comment type="caution">
    <text evidence="2">The sequence shown here is derived from an EMBL/GenBank/DDBJ whole genome shotgun (WGS) entry which is preliminary data.</text>
</comment>
<keyword evidence="3" id="KW-1185">Reference proteome</keyword>
<evidence type="ECO:0000313" key="2">
    <source>
        <dbReference type="EMBL" id="RWA12766.1"/>
    </source>
</evidence>
<evidence type="ECO:0000313" key="3">
    <source>
        <dbReference type="Proteomes" id="UP000286045"/>
    </source>
</evidence>
<feature type="region of interest" description="Disordered" evidence="1">
    <location>
        <begin position="391"/>
        <end position="416"/>
    </location>
</feature>
<protein>
    <submittedName>
        <fullName evidence="2">Uncharacterized protein</fullName>
    </submittedName>
</protein>
<accession>A0A439DEG8</accession>
<dbReference type="AlphaFoldDB" id="A0A439DEG8"/>
<dbReference type="Proteomes" id="UP000286045">
    <property type="component" value="Unassembled WGS sequence"/>
</dbReference>
<gene>
    <name evidence="2" type="ORF">EKO27_g2321</name>
</gene>
<dbReference type="EMBL" id="RYZI01000042">
    <property type="protein sequence ID" value="RWA12766.1"/>
    <property type="molecule type" value="Genomic_DNA"/>
</dbReference>
<organism evidence="2 3">
    <name type="scientific">Xylaria grammica</name>
    <dbReference type="NCBI Taxonomy" id="363999"/>
    <lineage>
        <taxon>Eukaryota</taxon>
        <taxon>Fungi</taxon>
        <taxon>Dikarya</taxon>
        <taxon>Ascomycota</taxon>
        <taxon>Pezizomycotina</taxon>
        <taxon>Sordariomycetes</taxon>
        <taxon>Xylariomycetidae</taxon>
        <taxon>Xylariales</taxon>
        <taxon>Xylariaceae</taxon>
        <taxon>Xylaria</taxon>
    </lineage>
</organism>